<dbReference type="SMART" id="SM00054">
    <property type="entry name" value="EFh"/>
    <property type="match status" value="4"/>
</dbReference>
<keyword evidence="2" id="KW-0106">Calcium</keyword>
<feature type="domain" description="EF-hand" evidence="3">
    <location>
        <begin position="53"/>
        <end position="88"/>
    </location>
</feature>
<name>A0A5P1EW93_ASPOF</name>
<dbReference type="Pfam" id="PF13499">
    <property type="entry name" value="EF-hand_7"/>
    <property type="match status" value="1"/>
</dbReference>
<dbReference type="PROSITE" id="PS00018">
    <property type="entry name" value="EF_HAND_1"/>
    <property type="match status" value="3"/>
</dbReference>
<evidence type="ECO:0000259" key="3">
    <source>
        <dbReference type="PROSITE" id="PS50222"/>
    </source>
</evidence>
<organism evidence="4 5">
    <name type="scientific">Asparagus officinalis</name>
    <name type="common">Garden asparagus</name>
    <dbReference type="NCBI Taxonomy" id="4686"/>
    <lineage>
        <taxon>Eukaryota</taxon>
        <taxon>Viridiplantae</taxon>
        <taxon>Streptophyta</taxon>
        <taxon>Embryophyta</taxon>
        <taxon>Tracheophyta</taxon>
        <taxon>Spermatophyta</taxon>
        <taxon>Magnoliopsida</taxon>
        <taxon>Liliopsida</taxon>
        <taxon>Asparagales</taxon>
        <taxon>Asparagaceae</taxon>
        <taxon>Asparagoideae</taxon>
        <taxon>Asparagus</taxon>
    </lineage>
</organism>
<dbReference type="CDD" id="cd00051">
    <property type="entry name" value="EFh"/>
    <property type="match status" value="2"/>
</dbReference>
<dbReference type="Proteomes" id="UP000243459">
    <property type="component" value="Chromosome 5"/>
</dbReference>
<dbReference type="Gene3D" id="1.10.238.10">
    <property type="entry name" value="EF-hand"/>
    <property type="match status" value="2"/>
</dbReference>
<dbReference type="AlphaFoldDB" id="A0A5P1EW93"/>
<dbReference type="InterPro" id="IPR002048">
    <property type="entry name" value="EF_hand_dom"/>
</dbReference>
<evidence type="ECO:0000313" key="5">
    <source>
        <dbReference type="Proteomes" id="UP000243459"/>
    </source>
</evidence>
<evidence type="ECO:0000256" key="1">
    <source>
        <dbReference type="ARBA" id="ARBA00022737"/>
    </source>
</evidence>
<dbReference type="Gramene" id="ONK68771">
    <property type="protein sequence ID" value="ONK68771"/>
    <property type="gene ID" value="A4U43_C05F15830"/>
</dbReference>
<dbReference type="SUPFAM" id="SSF47473">
    <property type="entry name" value="EF-hand"/>
    <property type="match status" value="1"/>
</dbReference>
<keyword evidence="5" id="KW-1185">Reference proteome</keyword>
<evidence type="ECO:0000313" key="4">
    <source>
        <dbReference type="EMBL" id="ONK68771.1"/>
    </source>
</evidence>
<dbReference type="OrthoDB" id="26525at2759"/>
<feature type="domain" description="EF-hand" evidence="3">
    <location>
        <begin position="89"/>
        <end position="124"/>
    </location>
</feature>
<accession>A0A5P1EW93</accession>
<dbReference type="GO" id="GO:0005509">
    <property type="term" value="F:calcium ion binding"/>
    <property type="evidence" value="ECO:0007669"/>
    <property type="project" value="InterPro"/>
</dbReference>
<sequence>MMLTQTMREATAVSTFFSNFISHLSPKNRHKPKPNQLHVPNTLPALSTTTPSTCSNKLKRIFQHFDEDGDGKISPTELTNCMRTVGEELTIEDARAVFESMDSDCDGLLGFEDFVRLVEVEGEEEKGRSLREAFGVYEMEGQDCITPKSLRKALERILGQPKSEEECEEMVRRFDLDGDGVISFDEFRVMML</sequence>
<dbReference type="PANTHER" id="PTHR23050">
    <property type="entry name" value="CALCIUM BINDING PROTEIN"/>
    <property type="match status" value="1"/>
</dbReference>
<dbReference type="InterPro" id="IPR050145">
    <property type="entry name" value="Centrin_CML-like"/>
</dbReference>
<dbReference type="PROSITE" id="PS50222">
    <property type="entry name" value="EF_HAND_2"/>
    <property type="match status" value="3"/>
</dbReference>
<keyword evidence="1" id="KW-0677">Repeat</keyword>
<dbReference type="OMA" id="MICGEEI"/>
<gene>
    <name evidence="4" type="ORF">A4U43_C05F15830</name>
</gene>
<proteinExistence type="predicted"/>
<feature type="domain" description="EF-hand" evidence="3">
    <location>
        <begin position="162"/>
        <end position="192"/>
    </location>
</feature>
<evidence type="ECO:0000256" key="2">
    <source>
        <dbReference type="ARBA" id="ARBA00022837"/>
    </source>
</evidence>
<protein>
    <recommendedName>
        <fullName evidence="3">EF-hand domain-containing protein</fullName>
    </recommendedName>
</protein>
<dbReference type="InterPro" id="IPR018247">
    <property type="entry name" value="EF_Hand_1_Ca_BS"/>
</dbReference>
<dbReference type="InterPro" id="IPR011992">
    <property type="entry name" value="EF-hand-dom_pair"/>
</dbReference>
<dbReference type="Pfam" id="PF13833">
    <property type="entry name" value="EF-hand_8"/>
    <property type="match status" value="1"/>
</dbReference>
<dbReference type="EMBL" id="CM007385">
    <property type="protein sequence ID" value="ONK68771.1"/>
    <property type="molecule type" value="Genomic_DNA"/>
</dbReference>
<reference evidence="5" key="1">
    <citation type="journal article" date="2017" name="Nat. Commun.">
        <title>The asparagus genome sheds light on the origin and evolution of a young Y chromosome.</title>
        <authorList>
            <person name="Harkess A."/>
            <person name="Zhou J."/>
            <person name="Xu C."/>
            <person name="Bowers J.E."/>
            <person name="Van der Hulst R."/>
            <person name="Ayyampalayam S."/>
            <person name="Mercati F."/>
            <person name="Riccardi P."/>
            <person name="McKain M.R."/>
            <person name="Kakrana A."/>
            <person name="Tang H."/>
            <person name="Ray J."/>
            <person name="Groenendijk J."/>
            <person name="Arikit S."/>
            <person name="Mathioni S.M."/>
            <person name="Nakano M."/>
            <person name="Shan H."/>
            <person name="Telgmann-Rauber A."/>
            <person name="Kanno A."/>
            <person name="Yue Z."/>
            <person name="Chen H."/>
            <person name="Li W."/>
            <person name="Chen Y."/>
            <person name="Xu X."/>
            <person name="Zhang Y."/>
            <person name="Luo S."/>
            <person name="Chen H."/>
            <person name="Gao J."/>
            <person name="Mao Z."/>
            <person name="Pires J.C."/>
            <person name="Luo M."/>
            <person name="Kudrna D."/>
            <person name="Wing R.A."/>
            <person name="Meyers B.C."/>
            <person name="Yi K."/>
            <person name="Kong H."/>
            <person name="Lavrijsen P."/>
            <person name="Sunseri F."/>
            <person name="Falavigna A."/>
            <person name="Ye Y."/>
            <person name="Leebens-Mack J.H."/>
            <person name="Chen G."/>
        </authorList>
    </citation>
    <scope>NUCLEOTIDE SEQUENCE [LARGE SCALE GENOMIC DNA]</scope>
    <source>
        <strain evidence="5">cv. DH0086</strain>
    </source>
</reference>